<evidence type="ECO:0000313" key="10">
    <source>
        <dbReference type="EMBL" id="SHO81489.1"/>
    </source>
</evidence>
<keyword evidence="8" id="KW-0289">Folate biosynthesis</keyword>
<dbReference type="SUPFAM" id="SSF51717">
    <property type="entry name" value="Dihydropteroate synthetase-like"/>
    <property type="match status" value="1"/>
</dbReference>
<evidence type="ECO:0000259" key="9">
    <source>
        <dbReference type="PROSITE" id="PS50972"/>
    </source>
</evidence>
<dbReference type="Pfam" id="PF00809">
    <property type="entry name" value="Pterin_bind"/>
    <property type="match status" value="1"/>
</dbReference>
<dbReference type="AlphaFoldDB" id="A0A1W1EKT3"/>
<keyword evidence="7" id="KW-0460">Magnesium</keyword>
<proteinExistence type="predicted"/>
<dbReference type="Gene3D" id="3.20.20.20">
    <property type="entry name" value="Dihydropteroate synthase-like"/>
    <property type="match status" value="1"/>
</dbReference>
<dbReference type="PROSITE" id="PS00793">
    <property type="entry name" value="DHPS_2"/>
    <property type="match status" value="1"/>
</dbReference>
<evidence type="ECO:0000256" key="6">
    <source>
        <dbReference type="ARBA" id="ARBA00022723"/>
    </source>
</evidence>
<dbReference type="EC" id="2.5.1.15" evidence="4"/>
<dbReference type="NCBIfam" id="TIGR01496">
    <property type="entry name" value="DHPS"/>
    <property type="match status" value="1"/>
</dbReference>
<organism evidence="10">
    <name type="scientific">hydrothermal vent metagenome</name>
    <dbReference type="NCBI Taxonomy" id="652676"/>
    <lineage>
        <taxon>unclassified sequences</taxon>
        <taxon>metagenomes</taxon>
        <taxon>ecological metagenomes</taxon>
    </lineage>
</organism>
<dbReference type="InterPro" id="IPR006390">
    <property type="entry name" value="DHP_synth_dom"/>
</dbReference>
<dbReference type="GO" id="GO:0005829">
    <property type="term" value="C:cytosol"/>
    <property type="evidence" value="ECO:0007669"/>
    <property type="project" value="TreeGrafter"/>
</dbReference>
<gene>
    <name evidence="10" type="ORF">MNB_SV-15-1066</name>
</gene>
<evidence type="ECO:0000256" key="4">
    <source>
        <dbReference type="ARBA" id="ARBA00012458"/>
    </source>
</evidence>
<comment type="pathway">
    <text evidence="3">Cofactor biosynthesis; tetrahydrofolate biosynthesis; 7,8-dihydrofolate from 2-amino-4-hydroxy-6-hydroxymethyl-7,8-dihydropteridine diphosphate and 4-aminobenzoate: step 1/2.</text>
</comment>
<dbReference type="GO" id="GO:0046872">
    <property type="term" value="F:metal ion binding"/>
    <property type="evidence" value="ECO:0007669"/>
    <property type="project" value="UniProtKB-KW"/>
</dbReference>
<evidence type="ECO:0000256" key="7">
    <source>
        <dbReference type="ARBA" id="ARBA00022842"/>
    </source>
</evidence>
<protein>
    <recommendedName>
        <fullName evidence="4">dihydropteroate synthase</fullName>
        <ecNumber evidence="4">2.5.1.15</ecNumber>
    </recommendedName>
</protein>
<accession>A0A1W1EKT3</accession>
<dbReference type="PROSITE" id="PS50972">
    <property type="entry name" value="PTERIN_BINDING"/>
    <property type="match status" value="1"/>
</dbReference>
<comment type="cofactor">
    <cofactor evidence="2">
        <name>Mg(2+)</name>
        <dbReference type="ChEBI" id="CHEBI:18420"/>
    </cofactor>
</comment>
<dbReference type="EMBL" id="FRYL01000041">
    <property type="protein sequence ID" value="SHO81489.1"/>
    <property type="molecule type" value="Genomic_DNA"/>
</dbReference>
<evidence type="ECO:0000256" key="3">
    <source>
        <dbReference type="ARBA" id="ARBA00004763"/>
    </source>
</evidence>
<dbReference type="GO" id="GO:0046654">
    <property type="term" value="P:tetrahydrofolate biosynthetic process"/>
    <property type="evidence" value="ECO:0007669"/>
    <property type="project" value="TreeGrafter"/>
</dbReference>
<evidence type="ECO:0000256" key="2">
    <source>
        <dbReference type="ARBA" id="ARBA00001946"/>
    </source>
</evidence>
<evidence type="ECO:0000256" key="8">
    <source>
        <dbReference type="ARBA" id="ARBA00022909"/>
    </source>
</evidence>
<feature type="domain" description="Pterin-binding" evidence="9">
    <location>
        <begin position="119"/>
        <end position="373"/>
    </location>
</feature>
<comment type="catalytic activity">
    <reaction evidence="1">
        <text>(7,8-dihydropterin-6-yl)methyl diphosphate + 4-aminobenzoate = 7,8-dihydropteroate + diphosphate</text>
        <dbReference type="Rhea" id="RHEA:19949"/>
        <dbReference type="ChEBI" id="CHEBI:17836"/>
        <dbReference type="ChEBI" id="CHEBI:17839"/>
        <dbReference type="ChEBI" id="CHEBI:33019"/>
        <dbReference type="ChEBI" id="CHEBI:72950"/>
        <dbReference type="EC" id="2.5.1.15"/>
    </reaction>
</comment>
<evidence type="ECO:0000256" key="1">
    <source>
        <dbReference type="ARBA" id="ARBA00000012"/>
    </source>
</evidence>
<dbReference type="PANTHER" id="PTHR20941">
    <property type="entry name" value="FOLATE SYNTHESIS PROTEINS"/>
    <property type="match status" value="1"/>
</dbReference>
<evidence type="ECO:0000256" key="5">
    <source>
        <dbReference type="ARBA" id="ARBA00022679"/>
    </source>
</evidence>
<keyword evidence="6" id="KW-0479">Metal-binding</keyword>
<dbReference type="InterPro" id="IPR045031">
    <property type="entry name" value="DHP_synth-like"/>
</dbReference>
<dbReference type="CDD" id="cd00739">
    <property type="entry name" value="DHPS"/>
    <property type="match status" value="1"/>
</dbReference>
<keyword evidence="5 10" id="KW-0808">Transferase</keyword>
<dbReference type="GO" id="GO:0004156">
    <property type="term" value="F:dihydropteroate synthase activity"/>
    <property type="evidence" value="ECO:0007669"/>
    <property type="project" value="UniProtKB-EC"/>
</dbReference>
<dbReference type="PANTHER" id="PTHR20941:SF1">
    <property type="entry name" value="FOLIC ACID SYNTHESIS PROTEIN FOL1"/>
    <property type="match status" value="1"/>
</dbReference>
<dbReference type="InterPro" id="IPR000489">
    <property type="entry name" value="Pterin-binding_dom"/>
</dbReference>
<reference evidence="10" key="1">
    <citation type="submission" date="2016-10" db="EMBL/GenBank/DDBJ databases">
        <authorList>
            <person name="de Groot N.N."/>
        </authorList>
    </citation>
    <scope>NUCLEOTIDE SEQUENCE</scope>
</reference>
<sequence>MQIYRLGNISNNRELLQNLGVQGGGVSIISKKMDLHIFQLKNIKTPALNILKQDALSIGAELAVPSGVITCAKDRYDAILIVNSKQLEILAQKELAQPFGLKELAKELSQYKKDISYPIKIMGIINANEDSFYSGSRFKSQNAIDKCLEMIDDGANIIDIGGVSTKPNADIVSLDEELERIKPICDMIKSQKLYEKTIFSIDSFNPKVIEYALNSGFKIINDIMGAKDKRVIELAIKYSAKLSIMHIQGTPQTMQDNPYYNDVVADVTQYFKEKIEICQKMGLSKDNIIIDVGIGFGKRLEDNIALIKNLEEFKKFGCEILIGASRKSMIDKITPTKVEDRLSGTLAIHLKALDNGANIIRCHDVKEHKQALVVYKEIC</sequence>
<dbReference type="GO" id="GO:0046656">
    <property type="term" value="P:folic acid biosynthetic process"/>
    <property type="evidence" value="ECO:0007669"/>
    <property type="project" value="UniProtKB-KW"/>
</dbReference>
<name>A0A1W1EKT3_9ZZZZ</name>
<dbReference type="InterPro" id="IPR011005">
    <property type="entry name" value="Dihydropteroate_synth-like_sf"/>
</dbReference>